<dbReference type="EMBL" id="KZ084161">
    <property type="protein sequence ID" value="OSC96944.1"/>
    <property type="molecule type" value="Genomic_DNA"/>
</dbReference>
<protein>
    <submittedName>
        <fullName evidence="2">Uncharacterized protein</fullName>
    </submittedName>
</protein>
<proteinExistence type="predicted"/>
<reference evidence="2 3" key="1">
    <citation type="journal article" date="2015" name="Biotechnol. Biofuels">
        <title>Enhanced degradation of softwood versus hardwood by the white-rot fungus Pycnoporus coccineus.</title>
        <authorList>
            <person name="Couturier M."/>
            <person name="Navarro D."/>
            <person name="Chevret D."/>
            <person name="Henrissat B."/>
            <person name="Piumi F."/>
            <person name="Ruiz-Duenas F.J."/>
            <person name="Martinez A.T."/>
            <person name="Grigoriev I.V."/>
            <person name="Riley R."/>
            <person name="Lipzen A."/>
            <person name="Berrin J.G."/>
            <person name="Master E.R."/>
            <person name="Rosso M.N."/>
        </authorList>
    </citation>
    <scope>NUCLEOTIDE SEQUENCE [LARGE SCALE GENOMIC DNA]</scope>
    <source>
        <strain evidence="2 3">BRFM310</strain>
    </source>
</reference>
<gene>
    <name evidence="2" type="ORF">PYCCODRAFT_1428771</name>
</gene>
<dbReference type="Proteomes" id="UP000193067">
    <property type="component" value="Unassembled WGS sequence"/>
</dbReference>
<name>A0A1Y2I718_TRAC3</name>
<feature type="region of interest" description="Disordered" evidence="1">
    <location>
        <begin position="208"/>
        <end position="250"/>
    </location>
</feature>
<organism evidence="2 3">
    <name type="scientific">Trametes coccinea (strain BRFM310)</name>
    <name type="common">Pycnoporus coccineus</name>
    <dbReference type="NCBI Taxonomy" id="1353009"/>
    <lineage>
        <taxon>Eukaryota</taxon>
        <taxon>Fungi</taxon>
        <taxon>Dikarya</taxon>
        <taxon>Basidiomycota</taxon>
        <taxon>Agaricomycotina</taxon>
        <taxon>Agaricomycetes</taxon>
        <taxon>Polyporales</taxon>
        <taxon>Polyporaceae</taxon>
        <taxon>Trametes</taxon>
    </lineage>
</organism>
<evidence type="ECO:0000256" key="1">
    <source>
        <dbReference type="SAM" id="MobiDB-lite"/>
    </source>
</evidence>
<evidence type="ECO:0000313" key="3">
    <source>
        <dbReference type="Proteomes" id="UP000193067"/>
    </source>
</evidence>
<feature type="compositionally biased region" description="Polar residues" evidence="1">
    <location>
        <begin position="213"/>
        <end position="228"/>
    </location>
</feature>
<feature type="compositionally biased region" description="Low complexity" evidence="1">
    <location>
        <begin position="229"/>
        <end position="250"/>
    </location>
</feature>
<keyword evidence="3" id="KW-1185">Reference proteome</keyword>
<dbReference type="OrthoDB" id="2757995at2759"/>
<dbReference type="AlphaFoldDB" id="A0A1Y2I718"/>
<sequence length="314" mass="33597">MPRPLRRLPPHFSIDPATGDILATDPSENLVYRFVRDQIRHILSLDETLRQGKFDASTDVIPGGYSTFERLWRLDDLNAYGLAGLPNESGQILVTHPKIPSAMVLPRREDDEARDDRTYRQLVTYAARAFAQEQDKKAYHIQKRRNYKAARGAIAAHNAATAGRLNRSRASSVLTEAVTDLPLDHHDPNLFNFEVDDSAYFPPIEEELVEDSGPSTSAQSLSLSGTTNPTTVASAPTQASAAPATTPTPALENASASTVVLPVGTAPPVATTELISSATTSSAAVTASSAPAPGDADIRMADSGQENLGGVDLL</sequence>
<evidence type="ECO:0000313" key="2">
    <source>
        <dbReference type="EMBL" id="OSC96944.1"/>
    </source>
</evidence>
<accession>A0A1Y2I718</accession>